<gene>
    <name evidence="1" type="ORF">EJ08DRAFT_702366</name>
</gene>
<dbReference type="AlphaFoldDB" id="A0A9P4NGY1"/>
<comment type="caution">
    <text evidence="1">The sequence shown here is derived from an EMBL/GenBank/DDBJ whole genome shotgun (WGS) entry which is preliminary data.</text>
</comment>
<sequence>AFALALGRLLPRLRLAGEEEREGVARAAEGRTEQAGRALLLSEEDGREATLTVPSRPSDLLREVDRAARLADIEYRPYRGVIDPGSEGARSREYDRVLSLPLAS</sequence>
<keyword evidence="2" id="KW-1185">Reference proteome</keyword>
<dbReference type="EMBL" id="MU007107">
    <property type="protein sequence ID" value="KAF2420691.1"/>
    <property type="molecule type" value="Genomic_DNA"/>
</dbReference>
<organism evidence="1 2">
    <name type="scientific">Tothia fuscella</name>
    <dbReference type="NCBI Taxonomy" id="1048955"/>
    <lineage>
        <taxon>Eukaryota</taxon>
        <taxon>Fungi</taxon>
        <taxon>Dikarya</taxon>
        <taxon>Ascomycota</taxon>
        <taxon>Pezizomycotina</taxon>
        <taxon>Dothideomycetes</taxon>
        <taxon>Pleosporomycetidae</taxon>
        <taxon>Venturiales</taxon>
        <taxon>Cylindrosympodiaceae</taxon>
        <taxon>Tothia</taxon>
    </lineage>
</organism>
<protein>
    <submittedName>
        <fullName evidence="1">Uncharacterized protein</fullName>
    </submittedName>
</protein>
<proteinExistence type="predicted"/>
<feature type="non-terminal residue" evidence="1">
    <location>
        <position position="1"/>
    </location>
</feature>
<name>A0A9P4NGY1_9PEZI</name>
<evidence type="ECO:0000313" key="2">
    <source>
        <dbReference type="Proteomes" id="UP000800235"/>
    </source>
</evidence>
<evidence type="ECO:0000313" key="1">
    <source>
        <dbReference type="EMBL" id="KAF2420691.1"/>
    </source>
</evidence>
<dbReference type="Proteomes" id="UP000800235">
    <property type="component" value="Unassembled WGS sequence"/>
</dbReference>
<reference evidence="1" key="1">
    <citation type="journal article" date="2020" name="Stud. Mycol.">
        <title>101 Dothideomycetes genomes: a test case for predicting lifestyles and emergence of pathogens.</title>
        <authorList>
            <person name="Haridas S."/>
            <person name="Albert R."/>
            <person name="Binder M."/>
            <person name="Bloem J."/>
            <person name="Labutti K."/>
            <person name="Salamov A."/>
            <person name="Andreopoulos B."/>
            <person name="Baker S."/>
            <person name="Barry K."/>
            <person name="Bills G."/>
            <person name="Bluhm B."/>
            <person name="Cannon C."/>
            <person name="Castanera R."/>
            <person name="Culley D."/>
            <person name="Daum C."/>
            <person name="Ezra D."/>
            <person name="Gonzalez J."/>
            <person name="Henrissat B."/>
            <person name="Kuo A."/>
            <person name="Liang C."/>
            <person name="Lipzen A."/>
            <person name="Lutzoni F."/>
            <person name="Magnuson J."/>
            <person name="Mondo S."/>
            <person name="Nolan M."/>
            <person name="Ohm R."/>
            <person name="Pangilinan J."/>
            <person name="Park H.-J."/>
            <person name="Ramirez L."/>
            <person name="Alfaro M."/>
            <person name="Sun H."/>
            <person name="Tritt A."/>
            <person name="Yoshinaga Y."/>
            <person name="Zwiers L.-H."/>
            <person name="Turgeon B."/>
            <person name="Goodwin S."/>
            <person name="Spatafora J."/>
            <person name="Crous P."/>
            <person name="Grigoriev I."/>
        </authorList>
    </citation>
    <scope>NUCLEOTIDE SEQUENCE</scope>
    <source>
        <strain evidence="1">CBS 130266</strain>
    </source>
</reference>
<accession>A0A9P4NGY1</accession>